<keyword evidence="5" id="KW-1185">Reference proteome</keyword>
<dbReference type="GO" id="GO:0009035">
    <property type="term" value="F:type I site-specific deoxyribonuclease activity"/>
    <property type="evidence" value="ECO:0007669"/>
    <property type="project" value="UniProtKB-EC"/>
</dbReference>
<evidence type="ECO:0000256" key="1">
    <source>
        <dbReference type="SAM" id="Coils"/>
    </source>
</evidence>
<dbReference type="Pfam" id="PF00271">
    <property type="entry name" value="Helicase_C"/>
    <property type="match status" value="1"/>
</dbReference>
<dbReference type="Pfam" id="PF04851">
    <property type="entry name" value="ResIII"/>
    <property type="match status" value="1"/>
</dbReference>
<dbReference type="EMBL" id="FNEM01000010">
    <property type="protein sequence ID" value="SDJ58016.1"/>
    <property type="molecule type" value="Genomic_DNA"/>
</dbReference>
<dbReference type="Pfam" id="PF08463">
    <property type="entry name" value="EcoEI_R_C"/>
    <property type="match status" value="1"/>
</dbReference>
<dbReference type="PROSITE" id="PS51192">
    <property type="entry name" value="HELICASE_ATP_BIND_1"/>
    <property type="match status" value="1"/>
</dbReference>
<dbReference type="GO" id="GO:0003677">
    <property type="term" value="F:DNA binding"/>
    <property type="evidence" value="ECO:0007669"/>
    <property type="project" value="UniProtKB-KW"/>
</dbReference>
<feature type="domain" description="Helicase ATP-binding" evidence="2">
    <location>
        <begin position="383"/>
        <end position="535"/>
    </location>
</feature>
<accession>A0A1G8UVX7</accession>
<dbReference type="GO" id="GO:0005829">
    <property type="term" value="C:cytosol"/>
    <property type="evidence" value="ECO:0007669"/>
    <property type="project" value="TreeGrafter"/>
</dbReference>
<evidence type="ECO:0000259" key="2">
    <source>
        <dbReference type="PROSITE" id="PS51192"/>
    </source>
</evidence>
<sequence>MKTSMNFEHLKPNWPELAELGAFAETYAVSDPQSAMVKLRCYVEKIVGYLFNELRISAEPNANIYDKLCNAEFTSAVDRAILDKFHAVRRGGNKAAHEGHFDQHDALWLLKESYFIGCWLFIAHGGGKLEQCPQYQSPENAPRLDEGKAEFKRKNKALQQKLAENETRLKQALKELEVAEEAQLEAQRKAAKLQQQVDQAGLARLKDNTDTFKTTFDLNEEETRRRLIDAELRSEGWDVATDETNNEQVSKEYEVDGQPTTTGKGYCDYVLWDDNGQPLAVIEAKRARRNAREGQQQAKLYADALEQRYGQRPVIFYTNGYDIWIWDDTQGYAPRKLFGYYSKDSLQHLVRQRSQRHDLNKTPIDTDVAGRMYQIESITRVCERFSDKHRKALIVQATGTGKTRVSIALAKRLISAGWAKRVLFLCDRKELRKQAKNAFAEFTSETLYEKGKSKKSDAAKARIVIATYPGMMKDFENFDVGHFDLIIADESHRSIYNKYGELFKYFDALQVGLTATPVEMISRSTSQLFGCDYKMPTANYPLEQAIDEGNLVPFKVVSHTTKFLRDGIKATELTDEQIGELEDQGIDPNTLDFDASQVDKAIFNKDTNRAILRNLMEKGLRDVDGQLPGKSIVFARSIQHAELLADLFYELYPQHDSNFCRVIHSKYERADELIDDFKSTEGKQGEITVAVSVDMLDTGIDVPECVNLVFAKPIKSKVKFWQMVGRGTRLCEDLYGPGNHKTHFLIFDHWNNFEYFKEDHPDDEGSQGKALTQNLFEARVKLAQEALKRAEMDQFSAIVPLIKADIDALNDNTIAVREKWQLKQQLSEEKRLHHMTPDTAQLLLMEMAPLMQWRAIRGESEALRFDLQMTEAQYLKLTQPSKLDIALGPIMDKVTSLSMHLNEVRTKADTIKQVQQDNFWADADHNDLEQVRTNLRGVIHLRDKGSTPMAPVTPIIDVREDHAEYQVNEVKTDIRTVDYQIYKQEVEKTLSPLFERDPVIQAIRAGRAVSEPELQSLIALAHTQNPNVDLNTLKEFYPDSAAPLDALLRTIVGMDTKAIEAEFTTFVQQVHTHLNSKQQRFIGLLKNHLIRFGSIELDQLYDAPYTQIHDDGLDGLFNGQQADIIVQFVKRFSLPTGQRQELVKVSSKIT</sequence>
<dbReference type="InterPro" id="IPR050742">
    <property type="entry name" value="Helicase_Restrict-Modif_Enz"/>
</dbReference>
<dbReference type="CDD" id="cd18799">
    <property type="entry name" value="SF2_C_EcoAI-like"/>
    <property type="match status" value="1"/>
</dbReference>
<dbReference type="RefSeq" id="WP_245709934.1">
    <property type="nucleotide sequence ID" value="NZ_FNEM01000010.1"/>
</dbReference>
<dbReference type="GO" id="GO:0005524">
    <property type="term" value="F:ATP binding"/>
    <property type="evidence" value="ECO:0007669"/>
    <property type="project" value="UniProtKB-KW"/>
</dbReference>
<dbReference type="InterPro" id="IPR025285">
    <property type="entry name" value="DUF4145"/>
</dbReference>
<organism evidence="4 5">
    <name type="scientific">Ferrimonas sediminum</name>
    <dbReference type="NCBI Taxonomy" id="718193"/>
    <lineage>
        <taxon>Bacteria</taxon>
        <taxon>Pseudomonadati</taxon>
        <taxon>Pseudomonadota</taxon>
        <taxon>Gammaproteobacteria</taxon>
        <taxon>Alteromonadales</taxon>
        <taxon>Ferrimonadaceae</taxon>
        <taxon>Ferrimonas</taxon>
    </lineage>
</organism>
<dbReference type="Gene3D" id="3.40.50.300">
    <property type="entry name" value="P-loop containing nucleotide triphosphate hydrolases"/>
    <property type="match status" value="2"/>
</dbReference>
<dbReference type="InterPro" id="IPR013670">
    <property type="entry name" value="EcoEI_R_C_dom"/>
</dbReference>
<dbReference type="PANTHER" id="PTHR47396:SF1">
    <property type="entry name" value="ATP-DEPENDENT HELICASE IRC3-RELATED"/>
    <property type="match status" value="1"/>
</dbReference>
<dbReference type="Pfam" id="PF13643">
    <property type="entry name" value="DUF4145"/>
    <property type="match status" value="1"/>
</dbReference>
<dbReference type="Pfam" id="PF04313">
    <property type="entry name" value="HSDR_N"/>
    <property type="match status" value="1"/>
</dbReference>
<dbReference type="InterPro" id="IPR006935">
    <property type="entry name" value="Helicase/UvrB_N"/>
</dbReference>
<dbReference type="InterPro" id="IPR007409">
    <property type="entry name" value="Restrct_endonuc_type1_HsdR_N"/>
</dbReference>
<name>A0A1G8UVX7_9GAMM</name>
<evidence type="ECO:0000313" key="5">
    <source>
        <dbReference type="Proteomes" id="UP000199527"/>
    </source>
</evidence>
<feature type="domain" description="Helicase C-terminal" evidence="3">
    <location>
        <begin position="615"/>
        <end position="788"/>
    </location>
</feature>
<dbReference type="InterPro" id="IPR014001">
    <property type="entry name" value="Helicase_ATP-bd"/>
</dbReference>
<keyword evidence="1" id="KW-0175">Coiled coil</keyword>
<evidence type="ECO:0000313" key="4">
    <source>
        <dbReference type="EMBL" id="SDJ58016.1"/>
    </source>
</evidence>
<dbReference type="PANTHER" id="PTHR47396">
    <property type="entry name" value="TYPE I RESTRICTION ENZYME ECOKI R PROTEIN"/>
    <property type="match status" value="1"/>
</dbReference>
<dbReference type="SMART" id="SM00487">
    <property type="entry name" value="DEXDc"/>
    <property type="match status" value="1"/>
</dbReference>
<dbReference type="InterPro" id="IPR027417">
    <property type="entry name" value="P-loop_NTPase"/>
</dbReference>
<dbReference type="PROSITE" id="PS51194">
    <property type="entry name" value="HELICASE_CTER"/>
    <property type="match status" value="1"/>
</dbReference>
<protein>
    <submittedName>
        <fullName evidence="4">Type I restriction enzyme, R subunit</fullName>
    </submittedName>
</protein>
<proteinExistence type="predicted"/>
<dbReference type="Proteomes" id="UP000199527">
    <property type="component" value="Unassembled WGS sequence"/>
</dbReference>
<reference evidence="5" key="1">
    <citation type="submission" date="2016-10" db="EMBL/GenBank/DDBJ databases">
        <authorList>
            <person name="Varghese N."/>
            <person name="Submissions S."/>
        </authorList>
    </citation>
    <scope>NUCLEOTIDE SEQUENCE [LARGE SCALE GENOMIC DNA]</scope>
    <source>
        <strain evidence="5">DSM 23317</strain>
    </source>
</reference>
<dbReference type="Gene3D" id="3.90.1570.30">
    <property type="match status" value="1"/>
</dbReference>
<dbReference type="SUPFAM" id="SSF52540">
    <property type="entry name" value="P-loop containing nucleoside triphosphate hydrolases"/>
    <property type="match status" value="1"/>
</dbReference>
<evidence type="ECO:0000259" key="3">
    <source>
        <dbReference type="PROSITE" id="PS51194"/>
    </source>
</evidence>
<gene>
    <name evidence="4" type="ORF">SAMN04488540_11017</name>
</gene>
<dbReference type="CDD" id="cd18032">
    <property type="entry name" value="DEXHc_RE_I_III_res"/>
    <property type="match status" value="1"/>
</dbReference>
<dbReference type="AlphaFoldDB" id="A0A1G8UVX7"/>
<dbReference type="InterPro" id="IPR001650">
    <property type="entry name" value="Helicase_C-like"/>
</dbReference>
<feature type="coiled-coil region" evidence="1">
    <location>
        <begin position="148"/>
        <end position="199"/>
    </location>
</feature>
<dbReference type="GO" id="GO:0009307">
    <property type="term" value="P:DNA restriction-modification system"/>
    <property type="evidence" value="ECO:0007669"/>
    <property type="project" value="UniProtKB-KW"/>
</dbReference>